<evidence type="ECO:0000256" key="1">
    <source>
        <dbReference type="SAM" id="Phobius"/>
    </source>
</evidence>
<dbReference type="EMBL" id="JABCAG010000021">
    <property type="protein sequence ID" value="NMP58471.1"/>
    <property type="molecule type" value="Genomic_DNA"/>
</dbReference>
<evidence type="ECO:0000313" key="2">
    <source>
        <dbReference type="EMBL" id="NMP58471.1"/>
    </source>
</evidence>
<reference evidence="2 7" key="3">
    <citation type="submission" date="2020-04" db="EMBL/GenBank/DDBJ databases">
        <authorList>
            <person name="Abaymova A."/>
            <person name="Teymurazov M."/>
            <person name="Tazyna O."/>
            <person name="Chatushin Y."/>
            <person name="Svetoch E."/>
            <person name="Pereligyn V."/>
            <person name="Pohylenko V."/>
            <person name="Platonov M."/>
            <person name="Kartsev N."/>
            <person name="Skryabin Y."/>
            <person name="Sizova A."/>
            <person name="Solomentsev V."/>
            <person name="Kislichkina A."/>
            <person name="Bogun A."/>
        </authorList>
    </citation>
    <scope>NUCLEOTIDE SEQUENCE [LARGE SCALE GENOMIC DNA]</scope>
    <source>
        <strain evidence="2">SCPM-O-B-8398</strain>
        <strain evidence="7">SCPM-O-B-8398 (E28)</strain>
    </source>
</reference>
<keyword evidence="1" id="KW-0812">Transmembrane</keyword>
<evidence type="ECO:0000313" key="7">
    <source>
        <dbReference type="Proteomes" id="UP000557857"/>
    </source>
</evidence>
<protein>
    <recommendedName>
        <fullName evidence="8">Permease</fullName>
    </recommendedName>
</protein>
<reference evidence="3 5" key="1">
    <citation type="journal article" date="2018" name="Pathog. Dis.">
        <title>Whole-genome sequencing based characterization of antimicrobial resistance in Enterococcus.</title>
        <authorList>
            <person name="Tyson G."/>
        </authorList>
    </citation>
    <scope>NUCLEOTIDE SEQUENCE [LARGE SCALE GENOMIC DNA]</scope>
    <source>
        <strain evidence="3 5">CVM N55263</strain>
    </source>
</reference>
<dbReference type="Proteomes" id="UP000237934">
    <property type="component" value="Unassembled WGS sequence"/>
</dbReference>
<feature type="transmembrane region" description="Helical" evidence="1">
    <location>
        <begin position="49"/>
        <end position="71"/>
    </location>
</feature>
<reference evidence="4 6" key="2">
    <citation type="submission" date="2018-03" db="EMBL/GenBank/DDBJ databases">
        <title>Draft genome sequences of four Enterococcus mundtii strains isolated from beef slaughterhouses in Kenya.</title>
        <authorList>
            <person name="Wambui J."/>
            <person name="Stevens M."/>
            <person name="Njage P."/>
            <person name="Stephan R."/>
            <person name="Tasara T."/>
        </authorList>
    </citation>
    <scope>NUCLEOTIDE SEQUENCE [LARGE SCALE GENOMIC DNA]</scope>
    <source>
        <strain evidence="4 6">H18-EM</strain>
    </source>
</reference>
<dbReference type="EMBL" id="PYGR01000024">
    <property type="protein sequence ID" value="PTO35514.1"/>
    <property type="molecule type" value="Genomic_DNA"/>
</dbReference>
<name>A0A2S7RZH9_ENTMU</name>
<organism evidence="3 5">
    <name type="scientific">Enterococcus mundtii</name>
    <dbReference type="NCBI Taxonomy" id="53346"/>
    <lineage>
        <taxon>Bacteria</taxon>
        <taxon>Bacillati</taxon>
        <taxon>Bacillota</taxon>
        <taxon>Bacilli</taxon>
        <taxon>Lactobacillales</taxon>
        <taxon>Enterococcaceae</taxon>
        <taxon>Enterococcus</taxon>
    </lineage>
</organism>
<accession>A0A2S7RZH9</accession>
<dbReference type="Proteomes" id="UP000244022">
    <property type="component" value="Unassembled WGS sequence"/>
</dbReference>
<keyword evidence="1" id="KW-1133">Transmembrane helix</keyword>
<evidence type="ECO:0008006" key="8">
    <source>
        <dbReference type="Google" id="ProtNLM"/>
    </source>
</evidence>
<evidence type="ECO:0000313" key="3">
    <source>
        <dbReference type="EMBL" id="PQF25629.1"/>
    </source>
</evidence>
<keyword evidence="1" id="KW-0472">Membrane</keyword>
<dbReference type="AlphaFoldDB" id="A0A2S7RZH9"/>
<dbReference type="EMBL" id="PUAP01000003">
    <property type="protein sequence ID" value="PQF25629.1"/>
    <property type="molecule type" value="Genomic_DNA"/>
</dbReference>
<evidence type="ECO:0000313" key="4">
    <source>
        <dbReference type="EMBL" id="PTO35514.1"/>
    </source>
</evidence>
<sequence length="76" mass="8088">MMNAQLLEQVFGLVSQFTLIGGGLWLIWGTIILAGALKDKNGPQLQQGIWQIVGGGLILVAAGWFATSFNIGSFLP</sequence>
<comment type="caution">
    <text evidence="3">The sequence shown here is derived from an EMBL/GenBank/DDBJ whole genome shotgun (WGS) entry which is preliminary data.</text>
</comment>
<dbReference type="OrthoDB" id="2187082at2"/>
<proteinExistence type="predicted"/>
<gene>
    <name evidence="4" type="ORF">C6N14_07325</name>
    <name evidence="3" type="ORF">CUS89_01220</name>
    <name evidence="2" type="ORF">HI921_08345</name>
</gene>
<dbReference type="Proteomes" id="UP000557857">
    <property type="component" value="Unassembled WGS sequence"/>
</dbReference>
<evidence type="ECO:0000313" key="5">
    <source>
        <dbReference type="Proteomes" id="UP000237934"/>
    </source>
</evidence>
<evidence type="ECO:0000313" key="6">
    <source>
        <dbReference type="Proteomes" id="UP000244022"/>
    </source>
</evidence>
<feature type="transmembrane region" description="Helical" evidence="1">
    <location>
        <begin position="12"/>
        <end position="37"/>
    </location>
</feature>